<comment type="caution">
    <text evidence="1">The sequence shown here is derived from an EMBL/GenBank/DDBJ whole genome shotgun (WGS) entry which is preliminary data.</text>
</comment>
<dbReference type="RefSeq" id="XP_029240360.1">
    <property type="nucleotide sequence ID" value="XM_029379838.1"/>
</dbReference>
<accession>A0A3R7KIR3</accession>
<dbReference type="GeneID" id="40326780"/>
<reference evidence="1 2" key="1">
    <citation type="journal article" date="2018" name="BMC Genomics">
        <title>Genomic comparison of Trypanosoma conorhini and Trypanosoma rangeli to Trypanosoma cruzi strains of high and low virulence.</title>
        <authorList>
            <person name="Bradwell K.R."/>
            <person name="Koparde V.N."/>
            <person name="Matveyev A.V."/>
            <person name="Serrano M.G."/>
            <person name="Alves J.M."/>
            <person name="Parikh H."/>
            <person name="Huang B."/>
            <person name="Lee V."/>
            <person name="Espinosa-Alvarez O."/>
            <person name="Ortiz P.A."/>
            <person name="Costa-Martins A.G."/>
            <person name="Teixeira M.M."/>
            <person name="Buck G.A."/>
        </authorList>
    </citation>
    <scope>NUCLEOTIDE SEQUENCE [LARGE SCALE GENOMIC DNA]</scope>
    <source>
        <strain evidence="1 2">AM80</strain>
    </source>
</reference>
<gene>
    <name evidence="1" type="ORF">TraAM80_02847</name>
</gene>
<sequence length="103" mass="11524">MGCEERNVQWYFPAPHYDVAIPLIPACPDATLANEMVVLMDDSTAPFAAGLLNAYVLNGYMDGFWKRQMADCNNIYILHVCRCFLYPNGPTQRGGNCDAPLDF</sequence>
<proteinExistence type="predicted"/>
<dbReference type="EMBL" id="MKGL01000067">
    <property type="protein sequence ID" value="RNF08387.1"/>
    <property type="molecule type" value="Genomic_DNA"/>
</dbReference>
<organism evidence="1 2">
    <name type="scientific">Trypanosoma rangeli</name>
    <dbReference type="NCBI Taxonomy" id="5698"/>
    <lineage>
        <taxon>Eukaryota</taxon>
        <taxon>Discoba</taxon>
        <taxon>Euglenozoa</taxon>
        <taxon>Kinetoplastea</taxon>
        <taxon>Metakinetoplastina</taxon>
        <taxon>Trypanosomatida</taxon>
        <taxon>Trypanosomatidae</taxon>
        <taxon>Trypanosoma</taxon>
        <taxon>Herpetosoma</taxon>
    </lineage>
</organism>
<name>A0A3R7KIR3_TRYRA</name>
<dbReference type="AlphaFoldDB" id="A0A3R7KIR3"/>
<dbReference type="Proteomes" id="UP000283634">
    <property type="component" value="Unassembled WGS sequence"/>
</dbReference>
<keyword evidence="2" id="KW-1185">Reference proteome</keyword>
<evidence type="ECO:0000313" key="1">
    <source>
        <dbReference type="EMBL" id="RNF08387.1"/>
    </source>
</evidence>
<protein>
    <submittedName>
        <fullName evidence="1">Uncharacterized protein</fullName>
    </submittedName>
</protein>
<evidence type="ECO:0000313" key="2">
    <source>
        <dbReference type="Proteomes" id="UP000283634"/>
    </source>
</evidence>